<protein>
    <recommendedName>
        <fullName evidence="5">Eukaryotic translation initiation factor 2A</fullName>
        <shortName evidence="5">eIF-2A</shortName>
    </recommendedName>
</protein>
<keyword evidence="3" id="KW-0677">Repeat</keyword>
<sequence length="598" mass="66232">MSTSTTSTASTAPTTANVAADTSSSSSSSPSLQFTLRSKTVVQSQTSPAYGKNDKLYHSDQAQECKHIEYSSDGALIAYVHTTHIEVRRSESCEVYARIERPNVSFVSFSPMNSFLLTWERCSPELNNNDSNLVVWDLVTCKVLHQTGQRYCNQDQWPLVRWTDDEMLAGRLVQNEIHFYNGRNIGLAAKKLRLPDLASFEFAPGEQRGGYRFSVFVPERKGAIPGMCRIYTYPNTNEHNSHISFFKANEAKMFWNCSGDALLIHTATDTDKTGKSYYGETGLWYLSLDGTSFSLGIKGPIHDVKWAPHCNNFVVCYGNPFQSTMFNAKGAPIIDFGSLPRNTVRFSPNGKLLMLGGFGNLQGDMDFWDLTKFKRVASTTAHCAVYTEWAADSVHLLTAVLSPRIRVDNGVKLFRYDGSIVFKQDIPELYQVLWRPQSAHAFADLPIVYPSATQLQQTSSPPPQKYTPPSLRALQAAAPAKPVQSPSEINPPGFKIHIPLTGASSTSPTNTSPVPTGGRRRGAGIDTSTSAPKPAAQPQKSPAEEQRDKRIAVLEKKLKDIADLKTRRDNGDPLPPKQLGIIETEKKLQDELDTLKKQ</sequence>
<evidence type="ECO:0000256" key="6">
    <source>
        <dbReference type="SAM" id="MobiDB-lite"/>
    </source>
</evidence>
<keyword evidence="9" id="KW-1185">Reference proteome</keyword>
<comment type="similarity">
    <text evidence="5">Belongs to the WD repeat EIF2A family.</text>
</comment>
<evidence type="ECO:0000256" key="2">
    <source>
        <dbReference type="ARBA" id="ARBA00022574"/>
    </source>
</evidence>
<name>F4PT50_CACFS</name>
<dbReference type="GO" id="GO:0006417">
    <property type="term" value="P:regulation of translation"/>
    <property type="evidence" value="ECO:0007669"/>
    <property type="project" value="UniProtKB-KW"/>
</dbReference>
<dbReference type="KEGG" id="dfa:DFA_01512"/>
<feature type="compositionally biased region" description="Low complexity" evidence="6">
    <location>
        <begin position="530"/>
        <end position="541"/>
    </location>
</feature>
<evidence type="ECO:0000313" key="8">
    <source>
        <dbReference type="EMBL" id="EGG21626.1"/>
    </source>
</evidence>
<evidence type="ECO:0000256" key="3">
    <source>
        <dbReference type="ARBA" id="ARBA00022737"/>
    </source>
</evidence>
<dbReference type="PANTHER" id="PTHR13227:SF0">
    <property type="entry name" value="EUKARYOTIC TRANSLATION INITIATION FACTOR 2A"/>
    <property type="match status" value="1"/>
</dbReference>
<dbReference type="Pfam" id="PF08662">
    <property type="entry name" value="eIF2A"/>
    <property type="match status" value="1"/>
</dbReference>
<feature type="compositionally biased region" description="Low complexity" evidence="6">
    <location>
        <begin position="501"/>
        <end position="517"/>
    </location>
</feature>
<dbReference type="GO" id="GO:0043022">
    <property type="term" value="F:ribosome binding"/>
    <property type="evidence" value="ECO:0007669"/>
    <property type="project" value="UniProtKB-UniRule"/>
</dbReference>
<dbReference type="Proteomes" id="UP000007797">
    <property type="component" value="Unassembled WGS sequence"/>
</dbReference>
<evidence type="ECO:0000313" key="9">
    <source>
        <dbReference type="Proteomes" id="UP000007797"/>
    </source>
</evidence>
<organism evidence="8 9">
    <name type="scientific">Cavenderia fasciculata</name>
    <name type="common">Slime mold</name>
    <name type="synonym">Dictyostelium fasciculatum</name>
    <dbReference type="NCBI Taxonomy" id="261658"/>
    <lineage>
        <taxon>Eukaryota</taxon>
        <taxon>Amoebozoa</taxon>
        <taxon>Evosea</taxon>
        <taxon>Eumycetozoa</taxon>
        <taxon>Dictyostelia</taxon>
        <taxon>Acytosteliales</taxon>
        <taxon>Cavenderiaceae</taxon>
        <taxon>Cavenderia</taxon>
    </lineage>
</organism>
<comment type="function">
    <text evidence="5">Functions in the early steps of protein synthesis of a small number of specific mRNAs. Acts by directing the binding of methionyl-tRNAi to 40S ribosomal subunits. In contrast to the eIF-2 complex, it binds methionyl-tRNAi to 40S subunits in a codon-dependent manner, whereas the eIF-2 complex binds methionyl-tRNAi to 40S subunits in a GTP-dependent manner.</text>
</comment>
<dbReference type="OrthoDB" id="2194683at2759"/>
<keyword evidence="2" id="KW-0853">WD repeat</keyword>
<proteinExistence type="inferred from homology"/>
<reference evidence="9" key="1">
    <citation type="journal article" date="2011" name="Genome Res.">
        <title>Phylogeny-wide analysis of social amoeba genomes highlights ancient origins for complex intercellular communication.</title>
        <authorList>
            <person name="Heidel A.J."/>
            <person name="Lawal H.M."/>
            <person name="Felder M."/>
            <person name="Schilde C."/>
            <person name="Helps N.R."/>
            <person name="Tunggal B."/>
            <person name="Rivero F."/>
            <person name="John U."/>
            <person name="Schleicher M."/>
            <person name="Eichinger L."/>
            <person name="Platzer M."/>
            <person name="Noegel A.A."/>
            <person name="Schaap P."/>
            <person name="Gloeckner G."/>
        </authorList>
    </citation>
    <scope>NUCLEOTIDE SEQUENCE [LARGE SCALE GENOMIC DNA]</scope>
    <source>
        <strain evidence="9">SH3</strain>
    </source>
</reference>
<dbReference type="GO" id="GO:0000049">
    <property type="term" value="F:tRNA binding"/>
    <property type="evidence" value="ECO:0007669"/>
    <property type="project" value="UniProtKB-UniRule"/>
</dbReference>
<feature type="region of interest" description="Disordered" evidence="6">
    <location>
        <begin position="453"/>
        <end position="585"/>
    </location>
</feature>
<keyword evidence="5" id="KW-0810">Translation regulation</keyword>
<dbReference type="InterPro" id="IPR011387">
    <property type="entry name" value="TIF2A"/>
</dbReference>
<dbReference type="GO" id="GO:0003729">
    <property type="term" value="F:mRNA binding"/>
    <property type="evidence" value="ECO:0007669"/>
    <property type="project" value="TreeGrafter"/>
</dbReference>
<feature type="domain" description="Translation initiation factor beta propellor-like" evidence="7">
    <location>
        <begin position="244"/>
        <end position="432"/>
    </location>
</feature>
<evidence type="ECO:0000256" key="4">
    <source>
        <dbReference type="ARBA" id="ARBA00022917"/>
    </source>
</evidence>
<dbReference type="RefSeq" id="XP_004359476.1">
    <property type="nucleotide sequence ID" value="XM_004359419.1"/>
</dbReference>
<feature type="compositionally biased region" description="Low complexity" evidence="6">
    <location>
        <begin position="1"/>
        <end position="16"/>
    </location>
</feature>
<gene>
    <name evidence="8" type="primary">eIF2a</name>
    <name evidence="8" type="ORF">DFA_01512</name>
</gene>
<dbReference type="SUPFAM" id="SSF82171">
    <property type="entry name" value="DPP6 N-terminal domain-like"/>
    <property type="match status" value="1"/>
</dbReference>
<dbReference type="GO" id="GO:0022627">
    <property type="term" value="C:cytosolic small ribosomal subunit"/>
    <property type="evidence" value="ECO:0007669"/>
    <property type="project" value="TreeGrafter"/>
</dbReference>
<dbReference type="PANTHER" id="PTHR13227">
    <property type="entry name" value="EUKARYOTIC TRANSLATION INITIATION FACTOR 2A"/>
    <property type="match status" value="1"/>
</dbReference>
<feature type="region of interest" description="Disordered" evidence="6">
    <location>
        <begin position="1"/>
        <end position="31"/>
    </location>
</feature>
<keyword evidence="4 5" id="KW-0648">Protein biosynthesis</keyword>
<feature type="compositionally biased region" description="Basic and acidic residues" evidence="6">
    <location>
        <begin position="542"/>
        <end position="571"/>
    </location>
</feature>
<dbReference type="AlphaFoldDB" id="F4PT50"/>
<evidence type="ECO:0000259" key="7">
    <source>
        <dbReference type="Pfam" id="PF08662"/>
    </source>
</evidence>
<accession>F4PT50</accession>
<dbReference type="EMBL" id="GL883010">
    <property type="protein sequence ID" value="EGG21626.1"/>
    <property type="molecule type" value="Genomic_DNA"/>
</dbReference>
<keyword evidence="1 5" id="KW-0396">Initiation factor</keyword>
<dbReference type="STRING" id="1054147.F4PT50"/>
<dbReference type="PIRSF" id="PIRSF017222">
    <property type="entry name" value="eIF2A"/>
    <property type="match status" value="1"/>
</dbReference>
<dbReference type="GO" id="GO:0003743">
    <property type="term" value="F:translation initiation factor activity"/>
    <property type="evidence" value="ECO:0007669"/>
    <property type="project" value="UniProtKB-UniRule"/>
</dbReference>
<evidence type="ECO:0000256" key="5">
    <source>
        <dbReference type="PIRNR" id="PIRNR017222"/>
    </source>
</evidence>
<evidence type="ECO:0000256" key="1">
    <source>
        <dbReference type="ARBA" id="ARBA00022540"/>
    </source>
</evidence>
<dbReference type="InterPro" id="IPR013979">
    <property type="entry name" value="TIF_beta_prop-like"/>
</dbReference>
<dbReference type="OMA" id="RCCAYSP"/>
<dbReference type="GeneID" id="14873559"/>